<dbReference type="Proteomes" id="UP000319817">
    <property type="component" value="Chromosome"/>
</dbReference>
<evidence type="ECO:0000256" key="1">
    <source>
        <dbReference type="SAM" id="MobiDB-lite"/>
    </source>
</evidence>
<accession>A0A517NTS5</accession>
<proteinExistence type="predicted"/>
<dbReference type="AlphaFoldDB" id="A0A517NTS5"/>
<protein>
    <submittedName>
        <fullName evidence="2">Uncharacterized protein</fullName>
    </submittedName>
</protein>
<reference evidence="2 3" key="1">
    <citation type="submission" date="2019-02" db="EMBL/GenBank/DDBJ databases">
        <title>Deep-cultivation of Planctomycetes and their phenomic and genomic characterization uncovers novel biology.</title>
        <authorList>
            <person name="Wiegand S."/>
            <person name="Jogler M."/>
            <person name="Boedeker C."/>
            <person name="Pinto D."/>
            <person name="Vollmers J."/>
            <person name="Rivas-Marin E."/>
            <person name="Kohn T."/>
            <person name="Peeters S.H."/>
            <person name="Heuer A."/>
            <person name="Rast P."/>
            <person name="Oberbeckmann S."/>
            <person name="Bunk B."/>
            <person name="Jeske O."/>
            <person name="Meyerdierks A."/>
            <person name="Storesund J.E."/>
            <person name="Kallscheuer N."/>
            <person name="Luecker S."/>
            <person name="Lage O.M."/>
            <person name="Pohl T."/>
            <person name="Merkel B.J."/>
            <person name="Hornburger P."/>
            <person name="Mueller R.-W."/>
            <person name="Bruemmer F."/>
            <person name="Labrenz M."/>
            <person name="Spormann A.M."/>
            <person name="Op den Camp H."/>
            <person name="Overmann J."/>
            <person name="Amann R."/>
            <person name="Jetten M.S.M."/>
            <person name="Mascher T."/>
            <person name="Medema M.H."/>
            <person name="Devos D.P."/>
            <person name="Kaster A.-K."/>
            <person name="Ovreas L."/>
            <person name="Rohde M."/>
            <person name="Galperin M.Y."/>
            <person name="Jogler C."/>
        </authorList>
    </citation>
    <scope>NUCLEOTIDE SEQUENCE [LARGE SCALE GENOMIC DNA]</scope>
    <source>
        <strain evidence="2 3">K23_9</strain>
    </source>
</reference>
<organism evidence="2 3">
    <name type="scientific">Stieleria marina</name>
    <dbReference type="NCBI Taxonomy" id="1930275"/>
    <lineage>
        <taxon>Bacteria</taxon>
        <taxon>Pseudomonadati</taxon>
        <taxon>Planctomycetota</taxon>
        <taxon>Planctomycetia</taxon>
        <taxon>Pirellulales</taxon>
        <taxon>Pirellulaceae</taxon>
        <taxon>Stieleria</taxon>
    </lineage>
</organism>
<evidence type="ECO:0000313" key="2">
    <source>
        <dbReference type="EMBL" id="QDT10521.1"/>
    </source>
</evidence>
<feature type="compositionally biased region" description="Polar residues" evidence="1">
    <location>
        <begin position="24"/>
        <end position="34"/>
    </location>
</feature>
<gene>
    <name evidence="2" type="ORF">K239x_24780</name>
</gene>
<feature type="region of interest" description="Disordered" evidence="1">
    <location>
        <begin position="1"/>
        <end position="34"/>
    </location>
</feature>
<keyword evidence="3" id="KW-1185">Reference proteome</keyword>
<dbReference type="EMBL" id="CP036526">
    <property type="protein sequence ID" value="QDT10521.1"/>
    <property type="molecule type" value="Genomic_DNA"/>
</dbReference>
<name>A0A517NTS5_9BACT</name>
<evidence type="ECO:0000313" key="3">
    <source>
        <dbReference type="Proteomes" id="UP000319817"/>
    </source>
</evidence>
<sequence length="175" mass="18861">MDGNVSLRSRDKTSVLTSRRGMTISHSPSRTTTARCSVPAHTHNQFSTPSTTLNGLPLLNLLNDRNYSQNSSRTTIGNEMQSQPRSVAGLDANAPARNAHTLFDLLGTADSALRATMCSLHRTPTVTTTGGKTAGNQTLHRSRACAFSQIEHPPSRPGDGRRYPAHSAQTILDLL</sequence>